<protein>
    <submittedName>
        <fullName evidence="4">T9SS type A sorting domain-containing protein</fullName>
    </submittedName>
</protein>
<reference evidence="4 5" key="1">
    <citation type="submission" date="2020-02" db="EMBL/GenBank/DDBJ databases">
        <title>Out from the shadows clarifying the taxonomy of the family Cryomorphaceae and related taxa by utilizing the GTDB taxonomic framework.</title>
        <authorList>
            <person name="Bowman J.P."/>
        </authorList>
    </citation>
    <scope>NUCLEOTIDE SEQUENCE [LARGE SCALE GENOMIC DNA]</scope>
    <source>
        <strain evidence="4 5">QSSC 1-22</strain>
    </source>
</reference>
<evidence type="ECO:0000313" key="5">
    <source>
        <dbReference type="Proteomes" id="UP000486602"/>
    </source>
</evidence>
<keyword evidence="5" id="KW-1185">Reference proteome</keyword>
<evidence type="ECO:0000256" key="2">
    <source>
        <dbReference type="SAM" id="SignalP"/>
    </source>
</evidence>
<feature type="signal peptide" evidence="2">
    <location>
        <begin position="1"/>
        <end position="25"/>
    </location>
</feature>
<name>A0A7K3WNQ2_9FLAO</name>
<dbReference type="EMBL" id="JAAGVY010000009">
    <property type="protein sequence ID" value="NEN23280.1"/>
    <property type="molecule type" value="Genomic_DNA"/>
</dbReference>
<accession>A0A7K3WNQ2</accession>
<organism evidence="4 5">
    <name type="scientific">Cryomorpha ignava</name>
    <dbReference type="NCBI Taxonomy" id="101383"/>
    <lineage>
        <taxon>Bacteria</taxon>
        <taxon>Pseudomonadati</taxon>
        <taxon>Bacteroidota</taxon>
        <taxon>Flavobacteriia</taxon>
        <taxon>Flavobacteriales</taxon>
        <taxon>Cryomorphaceae</taxon>
        <taxon>Cryomorpha</taxon>
    </lineage>
</organism>
<dbReference type="AlphaFoldDB" id="A0A7K3WNQ2"/>
<feature type="domain" description="Secretion system C-terminal sorting" evidence="3">
    <location>
        <begin position="254"/>
        <end position="317"/>
    </location>
</feature>
<dbReference type="RefSeq" id="WP_163284347.1">
    <property type="nucleotide sequence ID" value="NZ_JAAGVY010000009.1"/>
</dbReference>
<evidence type="ECO:0000259" key="3">
    <source>
        <dbReference type="Pfam" id="PF18962"/>
    </source>
</evidence>
<evidence type="ECO:0000256" key="1">
    <source>
        <dbReference type="ARBA" id="ARBA00022729"/>
    </source>
</evidence>
<dbReference type="Proteomes" id="UP000486602">
    <property type="component" value="Unassembled WGS sequence"/>
</dbReference>
<keyword evidence="1 2" id="KW-0732">Signal</keyword>
<dbReference type="Pfam" id="PF18962">
    <property type="entry name" value="Por_Secre_tail"/>
    <property type="match status" value="1"/>
</dbReference>
<proteinExistence type="predicted"/>
<sequence>MKSPKFLPILALLLFQVAISQNIFAQNSQYDIVDFNDPDSVVQLLADSTTGDWQIGLPQKEFFGDAYSQPYAIMTDTLQPFAADTRSSFILKFSNTDTLYDEPYYSGKICFYHKLEAEEGVDFAHVAVSADQGNFWSDYTSDEGGWALTQGNGMILYSSDFFDNWHFDGNDSLYGFTGVLEEYQHTCMNICWVTPVMTEGGFRSFPPDSIWVKFSFLAGPNSAQNAGWIIDDVTYGYFECIGGLSEHNLPPLKVYPQPAGETLQFYKPENTTSQAVLSIFNVAGQLVKEIPYRGDELSIDLQRWSSGMYMYVLKENDVPVNSGRFIVSR</sequence>
<gene>
    <name evidence="4" type="ORF">G3O08_07185</name>
</gene>
<evidence type="ECO:0000313" key="4">
    <source>
        <dbReference type="EMBL" id="NEN23280.1"/>
    </source>
</evidence>
<comment type="caution">
    <text evidence="4">The sequence shown here is derived from an EMBL/GenBank/DDBJ whole genome shotgun (WGS) entry which is preliminary data.</text>
</comment>
<dbReference type="NCBIfam" id="TIGR04183">
    <property type="entry name" value="Por_Secre_tail"/>
    <property type="match status" value="1"/>
</dbReference>
<feature type="chain" id="PRO_5029452602" evidence="2">
    <location>
        <begin position="26"/>
        <end position="329"/>
    </location>
</feature>
<dbReference type="InterPro" id="IPR026444">
    <property type="entry name" value="Secre_tail"/>
</dbReference>